<evidence type="ECO:0000313" key="2">
    <source>
        <dbReference type="Proteomes" id="UP001264519"/>
    </source>
</evidence>
<sequence length="283" mass="31912">MSPDYPASKRTYERDLESLRDNFPQAVLRQEGQGRNGRTSHWSLTSRRGLLPEVLLNNPDMAIAFAILEQQAHSRLPQGVMQRLAPYWEQAHRTLASQPQASRLRSLFQYLPDTLRPELARVEPEIQATIEEALIQQQALTLVQETLDGFIEHHKLVPLRLLLMEDVLYLLAENPQATSDDDLILKLPVHRIAQARCDGLAHGLGIDPDLAQQQALGESAPAEVALVVCREVAQHLFERPIGRDQTLHPHEEGKFLLRTTVVSNSRLERRLLSGLEEGRPVPG</sequence>
<reference evidence="1 2" key="1">
    <citation type="submission" date="2023-04" db="EMBL/GenBank/DDBJ databases">
        <title>A long-awaited taxogenomic arrangement of the family Halomonadaceae.</title>
        <authorList>
            <person name="De La Haba R."/>
            <person name="Chuvochina M."/>
            <person name="Wittouck S."/>
            <person name="Arahal D.R."/>
            <person name="Sanchez-Porro C."/>
            <person name="Hugenholtz P."/>
            <person name="Ventosa A."/>
        </authorList>
    </citation>
    <scope>NUCLEOTIDE SEQUENCE [LARGE SCALE GENOMIC DNA]</scope>
    <source>
        <strain evidence="1 2">DSM 23530</strain>
    </source>
</reference>
<name>A0ABU1G6K9_9GAMM</name>
<keyword evidence="2" id="KW-1185">Reference proteome</keyword>
<protein>
    <submittedName>
        <fullName evidence="1">WYL domain-containing protein</fullName>
    </submittedName>
</protein>
<proteinExistence type="predicted"/>
<dbReference type="Proteomes" id="UP001264519">
    <property type="component" value="Unassembled WGS sequence"/>
</dbReference>
<organism evidence="1 2">
    <name type="scientific">Halomonas koreensis</name>
    <dbReference type="NCBI Taxonomy" id="245385"/>
    <lineage>
        <taxon>Bacteria</taxon>
        <taxon>Pseudomonadati</taxon>
        <taxon>Pseudomonadota</taxon>
        <taxon>Gammaproteobacteria</taxon>
        <taxon>Oceanospirillales</taxon>
        <taxon>Halomonadaceae</taxon>
        <taxon>Halomonas</taxon>
    </lineage>
</organism>
<gene>
    <name evidence="1" type="ORF">QC818_15335</name>
</gene>
<evidence type="ECO:0000313" key="1">
    <source>
        <dbReference type="EMBL" id="MDR5868158.1"/>
    </source>
</evidence>
<comment type="caution">
    <text evidence="1">The sequence shown here is derived from an EMBL/GenBank/DDBJ whole genome shotgun (WGS) entry which is preliminary data.</text>
</comment>
<dbReference type="RefSeq" id="WP_309653735.1">
    <property type="nucleotide sequence ID" value="NZ_JARWAK010000015.1"/>
</dbReference>
<dbReference type="EMBL" id="JARWAK010000015">
    <property type="protein sequence ID" value="MDR5868158.1"/>
    <property type="molecule type" value="Genomic_DNA"/>
</dbReference>
<accession>A0ABU1G6K9</accession>